<evidence type="ECO:0000259" key="6">
    <source>
        <dbReference type="PROSITE" id="PS50850"/>
    </source>
</evidence>
<dbReference type="GO" id="GO:0046943">
    <property type="term" value="F:carboxylic acid transmembrane transporter activity"/>
    <property type="evidence" value="ECO:0007669"/>
    <property type="project" value="TreeGrafter"/>
</dbReference>
<feature type="transmembrane region" description="Helical" evidence="5">
    <location>
        <begin position="450"/>
        <end position="472"/>
    </location>
</feature>
<feature type="transmembrane region" description="Helical" evidence="5">
    <location>
        <begin position="196"/>
        <end position="217"/>
    </location>
</feature>
<keyword evidence="3 5" id="KW-1133">Transmembrane helix</keyword>
<reference evidence="8" key="1">
    <citation type="submission" date="2011-01" db="EMBL/GenBank/DDBJ databases">
        <title>Complete sequence of plasmid2 of Acidobacterium sp. MP5ACTX9.</title>
        <authorList>
            <consortium name="US DOE Joint Genome Institute"/>
            <person name="Lucas S."/>
            <person name="Copeland A."/>
            <person name="Lapidus A."/>
            <person name="Cheng J.-F."/>
            <person name="Goodwin L."/>
            <person name="Pitluck S."/>
            <person name="Teshima H."/>
            <person name="Detter J.C."/>
            <person name="Han C."/>
            <person name="Tapia R."/>
            <person name="Land M."/>
            <person name="Hauser L."/>
            <person name="Kyrpides N."/>
            <person name="Ivanova N."/>
            <person name="Ovchinnikova G."/>
            <person name="Pagani I."/>
            <person name="Rawat S.R."/>
            <person name="Mannisto M."/>
            <person name="Haggblom M.M."/>
            <person name="Woyke T."/>
        </authorList>
    </citation>
    <scope>NUCLEOTIDE SEQUENCE [LARGE SCALE GENOMIC DNA]</scope>
    <source>
        <strain evidence="8">MP5ACTX9</strain>
        <plasmid evidence="8">Plasmid pACIX902</plasmid>
    </source>
</reference>
<geneLocation type="plasmid" evidence="7 8">
    <name>pACIX902</name>
</geneLocation>
<dbReference type="HOGENOM" id="CLU_001265_46_3_0"/>
<dbReference type="GO" id="GO:0005886">
    <property type="term" value="C:plasma membrane"/>
    <property type="evidence" value="ECO:0007669"/>
    <property type="project" value="TreeGrafter"/>
</dbReference>
<dbReference type="EMBL" id="CP002482">
    <property type="protein sequence ID" value="ADW71157.1"/>
    <property type="molecule type" value="Genomic_DNA"/>
</dbReference>
<dbReference type="PROSITE" id="PS50850">
    <property type="entry name" value="MFS"/>
    <property type="match status" value="1"/>
</dbReference>
<evidence type="ECO:0000313" key="7">
    <source>
        <dbReference type="EMBL" id="ADW71157.1"/>
    </source>
</evidence>
<dbReference type="CDD" id="cd17316">
    <property type="entry name" value="MFS_SV2_like"/>
    <property type="match status" value="1"/>
</dbReference>
<dbReference type="OrthoDB" id="9787026at2"/>
<name>E8X6K7_GRATM</name>
<gene>
    <name evidence="7" type="ordered locus">AciX9_3876</name>
</gene>
<feature type="transmembrane region" description="Helical" evidence="5">
    <location>
        <begin position="32"/>
        <end position="54"/>
    </location>
</feature>
<feature type="transmembrane region" description="Helical" evidence="5">
    <location>
        <begin position="286"/>
        <end position="309"/>
    </location>
</feature>
<dbReference type="InterPro" id="IPR020846">
    <property type="entry name" value="MFS_dom"/>
</dbReference>
<feature type="transmembrane region" description="Helical" evidence="5">
    <location>
        <begin position="104"/>
        <end position="127"/>
    </location>
</feature>
<dbReference type="KEGG" id="acm:AciX9_3876"/>
<feature type="transmembrane region" description="Helical" evidence="5">
    <location>
        <begin position="412"/>
        <end position="438"/>
    </location>
</feature>
<comment type="subcellular location">
    <subcellularLocation>
        <location evidence="1">Membrane</location>
        <topology evidence="1">Multi-pass membrane protein</topology>
    </subcellularLocation>
</comment>
<proteinExistence type="predicted"/>
<keyword evidence="7" id="KW-0614">Plasmid</keyword>
<keyword evidence="4 5" id="KW-0472">Membrane</keyword>
<organism evidence="8">
    <name type="scientific">Granulicella tundricola (strain ATCC BAA-1859 / DSM 23138 / MP5ACTX9)</name>
    <dbReference type="NCBI Taxonomy" id="1198114"/>
    <lineage>
        <taxon>Bacteria</taxon>
        <taxon>Pseudomonadati</taxon>
        <taxon>Acidobacteriota</taxon>
        <taxon>Terriglobia</taxon>
        <taxon>Terriglobales</taxon>
        <taxon>Acidobacteriaceae</taxon>
        <taxon>Granulicella</taxon>
    </lineage>
</organism>
<dbReference type="Proteomes" id="UP000000343">
    <property type="component" value="Plasmid pACIX902"/>
</dbReference>
<feature type="transmembrane region" description="Helical" evidence="5">
    <location>
        <begin position="351"/>
        <end position="371"/>
    </location>
</feature>
<feature type="transmembrane region" description="Helical" evidence="5">
    <location>
        <begin position="377"/>
        <end position="400"/>
    </location>
</feature>
<feature type="transmembrane region" description="Helical" evidence="5">
    <location>
        <begin position="74"/>
        <end position="92"/>
    </location>
</feature>
<evidence type="ECO:0000313" key="8">
    <source>
        <dbReference type="Proteomes" id="UP000000343"/>
    </source>
</evidence>
<evidence type="ECO:0000256" key="3">
    <source>
        <dbReference type="ARBA" id="ARBA00022989"/>
    </source>
</evidence>
<dbReference type="RefSeq" id="WP_013582177.1">
    <property type="nucleotide sequence ID" value="NC_015065.1"/>
</dbReference>
<dbReference type="AlphaFoldDB" id="E8X6K7"/>
<sequence>MTDTMNKARLSEDREIETDLPQRMDRLPWSSWHVRIITALGTSWLLDGLEVTLVGSLSGILESKQGLSLSDPQVTAAATTYLAGAVIGALLFGHLTDRLGRKKLFLVTLATYSVATVCTAFSQGFLFFAVCRFFTGLGIGGEYAAINSAVDELIPGKVRGTVDLFVNGTFWVGASVGSVTALVLLGGSLFPQATSWRYAFGIGGGLGLLVLLLRLAVPESPRWLMLRGREEEAETIVRDVEQRVTTSSGKALPRPEGEKLKITVRDHTPWKEIFVNMLGENRQRSFLGLALMIAQSYFFNAVFFTYALVGKRFFHVPDQKLPLQLLPFAIASFLGPFVLGPLFDRIGRKPMITATYAIAGILLGAICLPFATGSLRLKGLGICFSIIFFVASSAASAAYLTVSEIFPLEIRAFAIALFYAIGTCIGGVGAPLLFGVLIHTGSKPAVAAGYALGAVLMVGAAVLEAFIGVEAAGKSLESVSKPLQSK</sequence>
<feature type="transmembrane region" description="Helical" evidence="5">
    <location>
        <begin position="170"/>
        <end position="190"/>
    </location>
</feature>
<keyword evidence="2 5" id="KW-0812">Transmembrane</keyword>
<feature type="domain" description="Major facilitator superfamily (MFS) profile" evidence="6">
    <location>
        <begin position="36"/>
        <end position="472"/>
    </location>
</feature>
<evidence type="ECO:0000256" key="1">
    <source>
        <dbReference type="ARBA" id="ARBA00004141"/>
    </source>
</evidence>
<dbReference type="InterPro" id="IPR036259">
    <property type="entry name" value="MFS_trans_sf"/>
</dbReference>
<dbReference type="Pfam" id="PF00083">
    <property type="entry name" value="Sugar_tr"/>
    <property type="match status" value="1"/>
</dbReference>
<evidence type="ECO:0000256" key="5">
    <source>
        <dbReference type="SAM" id="Phobius"/>
    </source>
</evidence>
<protein>
    <submittedName>
        <fullName evidence="7">Major facilitator superfamily MFS_1</fullName>
    </submittedName>
</protein>
<evidence type="ECO:0000256" key="2">
    <source>
        <dbReference type="ARBA" id="ARBA00022692"/>
    </source>
</evidence>
<feature type="transmembrane region" description="Helical" evidence="5">
    <location>
        <begin position="321"/>
        <end position="339"/>
    </location>
</feature>
<dbReference type="SUPFAM" id="SSF103473">
    <property type="entry name" value="MFS general substrate transporter"/>
    <property type="match status" value="1"/>
</dbReference>
<dbReference type="PANTHER" id="PTHR23508">
    <property type="entry name" value="CARBOXYLIC ACID TRANSPORTER PROTEIN HOMOLOG"/>
    <property type="match status" value="1"/>
</dbReference>
<accession>E8X6K7</accession>
<dbReference type="Gene3D" id="1.20.1250.20">
    <property type="entry name" value="MFS general substrate transporter like domains"/>
    <property type="match status" value="1"/>
</dbReference>
<dbReference type="PANTHER" id="PTHR23508:SF10">
    <property type="entry name" value="CARBOXYLIC ACID TRANSPORTER PROTEIN HOMOLOG"/>
    <property type="match status" value="1"/>
</dbReference>
<keyword evidence="8" id="KW-1185">Reference proteome</keyword>
<evidence type="ECO:0000256" key="4">
    <source>
        <dbReference type="ARBA" id="ARBA00023136"/>
    </source>
</evidence>
<dbReference type="InterPro" id="IPR005828">
    <property type="entry name" value="MFS_sugar_transport-like"/>
</dbReference>